<organism evidence="1 2">
    <name type="scientific">Rhododendron molle</name>
    <name type="common">Chinese azalea</name>
    <name type="synonym">Azalea mollis</name>
    <dbReference type="NCBI Taxonomy" id="49168"/>
    <lineage>
        <taxon>Eukaryota</taxon>
        <taxon>Viridiplantae</taxon>
        <taxon>Streptophyta</taxon>
        <taxon>Embryophyta</taxon>
        <taxon>Tracheophyta</taxon>
        <taxon>Spermatophyta</taxon>
        <taxon>Magnoliopsida</taxon>
        <taxon>eudicotyledons</taxon>
        <taxon>Gunneridae</taxon>
        <taxon>Pentapetalae</taxon>
        <taxon>asterids</taxon>
        <taxon>Ericales</taxon>
        <taxon>Ericaceae</taxon>
        <taxon>Ericoideae</taxon>
        <taxon>Rhodoreae</taxon>
        <taxon>Rhododendron</taxon>
    </lineage>
</organism>
<reference evidence="1" key="1">
    <citation type="submission" date="2022-02" db="EMBL/GenBank/DDBJ databases">
        <title>Plant Genome Project.</title>
        <authorList>
            <person name="Zhang R.-G."/>
        </authorList>
    </citation>
    <scope>NUCLEOTIDE SEQUENCE</scope>
    <source>
        <strain evidence="1">AT1</strain>
    </source>
</reference>
<name>A0ACC0NMC8_RHOML</name>
<gene>
    <name evidence="1" type="ORF">RHMOL_Rhmol05G0065700</name>
</gene>
<accession>A0ACC0NMC8</accession>
<sequence length="213" mass="23480">MSTPKKIVLKSSDGETFEVEETVALESQTIKHMIEDDCADNTIPLPNVTSKILAKVIEYCRKHVEASGAGKAADDVDKDAADEEALKKWDAKFVEVDQGVLFDLILAANYLNIKSLLDLTCQTVADMIKGKTPEEIRKTFNIKNDFTPEEEEELIADKALSLVYASPKPSYTMGIAIASKWGMGQASNLPNSYFGSGRDLLAPMNEVLRLNYV</sequence>
<dbReference type="Proteomes" id="UP001062846">
    <property type="component" value="Chromosome 5"/>
</dbReference>
<evidence type="ECO:0000313" key="2">
    <source>
        <dbReference type="Proteomes" id="UP001062846"/>
    </source>
</evidence>
<proteinExistence type="predicted"/>
<protein>
    <submittedName>
        <fullName evidence="1">Uncharacterized protein</fullName>
    </submittedName>
</protein>
<dbReference type="EMBL" id="CM046392">
    <property type="protein sequence ID" value="KAI8554031.1"/>
    <property type="molecule type" value="Genomic_DNA"/>
</dbReference>
<evidence type="ECO:0000313" key="1">
    <source>
        <dbReference type="EMBL" id="KAI8554031.1"/>
    </source>
</evidence>
<comment type="caution">
    <text evidence="1">The sequence shown here is derived from an EMBL/GenBank/DDBJ whole genome shotgun (WGS) entry which is preliminary data.</text>
</comment>
<keyword evidence="2" id="KW-1185">Reference proteome</keyword>